<sequence>MYYAPGLRSCFSTPTWVGDYRRGSEESRSQINENKRLKVFHSQEENLANHDLEAGSGSDSTEEYINVNGQDRNMKNSIISENGSSFQQSPEKNILHNSTAKSSFVIFEEKASASNHVNGTYVEGESCSVKITSINSSMNGSSETSLEVNSSFTDHVNSLNSVNDASQFQENSITEAIESFQSNNADLTTNKKSDIEAQHTLPDDSEATHLPSEVINEPNIDQSLYLPSTSKTFPEKHSGEKSVSEDISGPLDNLKESYSSEEETNSQNVIKVPSASQKCIDIENITLCQLKVVQLEGHADVVFCVDADEDFILSSSGDTTVKVWDVEEGKEISNFAGHNAAVTSVILLSSAESEALRSKLNCFQTSRIAVSASYDCHIRLWSVLDGFEILSMYTFNSIICMGYLKNQMYVVVGTEGGKLEVWDLHLAKLIHFVYAHDSSVSSLKIEDCYVYSTSKDGTVKVWLFDEEELQPLYTRRRKEVIPGSSEFGPTQWQTVAVYNDVLFLGDNTRHLKTLDWRIGRLRLFSNQPDDCGICEAVLVKDNILLTTFFGSYSDTGGINVWHLPEMTYVGTLTGDLQEICSLAMVQMNEKLRIVSGGHQLIVWDFDFSKPPQKNSEDLFFVCEVEKIGSEVNEESVAMISPIKQPRVEMQENVENKRSWCNIS</sequence>
<feature type="compositionally biased region" description="Polar residues" evidence="4">
    <location>
        <begin position="219"/>
        <end position="232"/>
    </location>
</feature>
<proteinExistence type="predicted"/>
<dbReference type="InterPro" id="IPR019775">
    <property type="entry name" value="WD40_repeat_CS"/>
</dbReference>
<dbReference type="InterPro" id="IPR001680">
    <property type="entry name" value="WD40_rpt"/>
</dbReference>
<evidence type="ECO:0000256" key="1">
    <source>
        <dbReference type="ARBA" id="ARBA00022574"/>
    </source>
</evidence>
<keyword evidence="2" id="KW-0677">Repeat</keyword>
<dbReference type="PROSITE" id="PS50294">
    <property type="entry name" value="WD_REPEATS_REGION"/>
    <property type="match status" value="1"/>
</dbReference>
<dbReference type="PROSITE" id="PS50082">
    <property type="entry name" value="WD_REPEATS_2"/>
    <property type="match status" value="2"/>
</dbReference>
<dbReference type="InterPro" id="IPR036322">
    <property type="entry name" value="WD40_repeat_dom_sf"/>
</dbReference>
<comment type="caution">
    <text evidence="5">The sequence shown here is derived from an EMBL/GenBank/DDBJ whole genome shotgun (WGS) entry which is preliminary data.</text>
</comment>
<dbReference type="SUPFAM" id="SSF50978">
    <property type="entry name" value="WD40 repeat-like"/>
    <property type="match status" value="1"/>
</dbReference>
<dbReference type="PANTHER" id="PTHR19848:SF8">
    <property type="entry name" value="F-BOX AND WD REPEAT DOMAIN CONTAINING 7"/>
    <property type="match status" value="1"/>
</dbReference>
<keyword evidence="6" id="KW-1185">Reference proteome</keyword>
<dbReference type="InterPro" id="IPR015943">
    <property type="entry name" value="WD40/YVTN_repeat-like_dom_sf"/>
</dbReference>
<evidence type="ECO:0000313" key="5">
    <source>
        <dbReference type="EMBL" id="GFS40395.1"/>
    </source>
</evidence>
<dbReference type="AlphaFoldDB" id="A0A8X6ICH9"/>
<feature type="repeat" description="WD" evidence="3">
    <location>
        <begin position="295"/>
        <end position="334"/>
    </location>
</feature>
<dbReference type="EMBL" id="BMAV01025303">
    <property type="protein sequence ID" value="GFS40395.1"/>
    <property type="molecule type" value="Genomic_DNA"/>
</dbReference>
<protein>
    <submittedName>
        <fullName evidence="5">WD_REPEATS_REGION domain-containing protein</fullName>
    </submittedName>
</protein>
<name>A0A8X6ICH9_9ARAC</name>
<dbReference type="Pfam" id="PF00400">
    <property type="entry name" value="WD40"/>
    <property type="match status" value="3"/>
</dbReference>
<reference evidence="5" key="1">
    <citation type="submission" date="2020-08" db="EMBL/GenBank/DDBJ databases">
        <title>Multicomponent nature underlies the extraordinary mechanical properties of spider dragline silk.</title>
        <authorList>
            <person name="Kono N."/>
            <person name="Nakamura H."/>
            <person name="Mori M."/>
            <person name="Yoshida Y."/>
            <person name="Ohtoshi R."/>
            <person name="Malay A.D."/>
            <person name="Moran D.A.P."/>
            <person name="Tomita M."/>
            <person name="Numata K."/>
            <person name="Arakawa K."/>
        </authorList>
    </citation>
    <scope>NUCLEOTIDE SEQUENCE</scope>
</reference>
<dbReference type="Proteomes" id="UP000886998">
    <property type="component" value="Unassembled WGS sequence"/>
</dbReference>
<dbReference type="SMART" id="SM00320">
    <property type="entry name" value="WD40"/>
    <property type="match status" value="5"/>
</dbReference>
<feature type="repeat" description="WD" evidence="3">
    <location>
        <begin position="433"/>
        <end position="462"/>
    </location>
</feature>
<evidence type="ECO:0000256" key="3">
    <source>
        <dbReference type="PROSITE-ProRule" id="PRU00221"/>
    </source>
</evidence>
<gene>
    <name evidence="5" type="primary">AVEN_194483_1</name>
    <name evidence="5" type="ORF">TNIN_439881</name>
</gene>
<feature type="compositionally biased region" description="Basic and acidic residues" evidence="4">
    <location>
        <begin position="233"/>
        <end position="244"/>
    </location>
</feature>
<dbReference type="PROSITE" id="PS00678">
    <property type="entry name" value="WD_REPEATS_1"/>
    <property type="match status" value="1"/>
</dbReference>
<accession>A0A8X6ICH9</accession>
<evidence type="ECO:0000313" key="6">
    <source>
        <dbReference type="Proteomes" id="UP000886998"/>
    </source>
</evidence>
<dbReference type="Gene3D" id="2.130.10.10">
    <property type="entry name" value="YVTN repeat-like/Quinoprotein amine dehydrogenase"/>
    <property type="match status" value="2"/>
</dbReference>
<dbReference type="PANTHER" id="PTHR19848">
    <property type="entry name" value="WD40 REPEAT PROTEIN"/>
    <property type="match status" value="1"/>
</dbReference>
<evidence type="ECO:0000256" key="2">
    <source>
        <dbReference type="ARBA" id="ARBA00022737"/>
    </source>
</evidence>
<feature type="region of interest" description="Disordered" evidence="4">
    <location>
        <begin position="217"/>
        <end position="252"/>
    </location>
</feature>
<organism evidence="5 6">
    <name type="scientific">Trichonephila inaurata madagascariensis</name>
    <dbReference type="NCBI Taxonomy" id="2747483"/>
    <lineage>
        <taxon>Eukaryota</taxon>
        <taxon>Metazoa</taxon>
        <taxon>Ecdysozoa</taxon>
        <taxon>Arthropoda</taxon>
        <taxon>Chelicerata</taxon>
        <taxon>Arachnida</taxon>
        <taxon>Araneae</taxon>
        <taxon>Araneomorphae</taxon>
        <taxon>Entelegynae</taxon>
        <taxon>Araneoidea</taxon>
        <taxon>Nephilidae</taxon>
        <taxon>Trichonephila</taxon>
        <taxon>Trichonephila inaurata</taxon>
    </lineage>
</organism>
<evidence type="ECO:0000256" key="4">
    <source>
        <dbReference type="SAM" id="MobiDB-lite"/>
    </source>
</evidence>
<dbReference type="OrthoDB" id="190105at2759"/>
<keyword evidence="1 3" id="KW-0853">WD repeat</keyword>